<feature type="compositionally biased region" description="Basic and acidic residues" evidence="1">
    <location>
        <begin position="121"/>
        <end position="140"/>
    </location>
</feature>
<dbReference type="AlphaFoldDB" id="A0AAD4I9L7"/>
<dbReference type="EMBL" id="JAANER010000005">
    <property type="protein sequence ID" value="KAG9189104.1"/>
    <property type="molecule type" value="Genomic_DNA"/>
</dbReference>
<dbReference type="Proteomes" id="UP001199106">
    <property type="component" value="Unassembled WGS sequence"/>
</dbReference>
<evidence type="ECO:0000256" key="1">
    <source>
        <dbReference type="SAM" id="MobiDB-lite"/>
    </source>
</evidence>
<evidence type="ECO:0000313" key="2">
    <source>
        <dbReference type="EMBL" id="KAG9189104.1"/>
    </source>
</evidence>
<feature type="compositionally biased region" description="Basic and acidic residues" evidence="1">
    <location>
        <begin position="92"/>
        <end position="105"/>
    </location>
</feature>
<proteinExistence type="predicted"/>
<reference evidence="2" key="1">
    <citation type="submission" date="2021-07" db="EMBL/GenBank/DDBJ databases">
        <title>Genome Resource of American Ginseng Black Spot Pathogen Alternaria panax.</title>
        <authorList>
            <person name="Qiu C."/>
            <person name="Wang W."/>
            <person name="Liu Z."/>
        </authorList>
    </citation>
    <scope>NUCLEOTIDE SEQUENCE</scope>
    <source>
        <strain evidence="2">BNCC115425</strain>
    </source>
</reference>
<sequence>MSSNQRANDSYDEKNNITELTRVSRKNALNDDYTSVEYEDVLEYQELVDGYEFVEADYHSYTDVASSVSAGSSTNGEVSGREDETSEVSENEFVKKEDLHVEAKKGGAMGVMNKETAGASHSDDENRPNEVEDKTNNMRL</sequence>
<feature type="region of interest" description="Disordered" evidence="1">
    <location>
        <begin position="66"/>
        <end position="140"/>
    </location>
</feature>
<comment type="caution">
    <text evidence="2">The sequence shown here is derived from an EMBL/GenBank/DDBJ whole genome shotgun (WGS) entry which is preliminary data.</text>
</comment>
<feature type="compositionally biased region" description="Polar residues" evidence="1">
    <location>
        <begin position="66"/>
        <end position="77"/>
    </location>
</feature>
<evidence type="ECO:0000313" key="3">
    <source>
        <dbReference type="Proteomes" id="UP001199106"/>
    </source>
</evidence>
<accession>A0AAD4I9L7</accession>
<organism evidence="2 3">
    <name type="scientific">Alternaria panax</name>
    <dbReference type="NCBI Taxonomy" id="48097"/>
    <lineage>
        <taxon>Eukaryota</taxon>
        <taxon>Fungi</taxon>
        <taxon>Dikarya</taxon>
        <taxon>Ascomycota</taxon>
        <taxon>Pezizomycotina</taxon>
        <taxon>Dothideomycetes</taxon>
        <taxon>Pleosporomycetidae</taxon>
        <taxon>Pleosporales</taxon>
        <taxon>Pleosporineae</taxon>
        <taxon>Pleosporaceae</taxon>
        <taxon>Alternaria</taxon>
        <taxon>Alternaria sect. Panax</taxon>
    </lineage>
</organism>
<name>A0AAD4I9L7_9PLEO</name>
<gene>
    <name evidence="2" type="ORF">G6011_05972</name>
</gene>
<protein>
    <submittedName>
        <fullName evidence="2">Uncharacterized protein</fullName>
    </submittedName>
</protein>
<keyword evidence="3" id="KW-1185">Reference proteome</keyword>